<evidence type="ECO:0000313" key="4">
    <source>
        <dbReference type="Proteomes" id="UP000245683"/>
    </source>
</evidence>
<proteinExistence type="predicted"/>
<dbReference type="RefSeq" id="WP_109945055.1">
    <property type="nucleotide sequence ID" value="NZ_QGGF01000246.1"/>
</dbReference>
<dbReference type="InterPro" id="IPR004176">
    <property type="entry name" value="Clp_R_N"/>
</dbReference>
<dbReference type="Pfam" id="PF02861">
    <property type="entry name" value="Clp_N"/>
    <property type="match status" value="1"/>
</dbReference>
<evidence type="ECO:0000256" key="1">
    <source>
        <dbReference type="PROSITE-ProRule" id="PRU01251"/>
    </source>
</evidence>
<evidence type="ECO:0000259" key="2">
    <source>
        <dbReference type="PROSITE" id="PS51903"/>
    </source>
</evidence>
<feature type="domain" description="Clp R" evidence="2">
    <location>
        <begin position="2"/>
        <end position="156"/>
    </location>
</feature>
<protein>
    <recommendedName>
        <fullName evidence="2">Clp R domain-containing protein</fullName>
    </recommendedName>
</protein>
<dbReference type="InterPro" id="IPR036628">
    <property type="entry name" value="Clp_N_dom_sf"/>
</dbReference>
<evidence type="ECO:0000313" key="3">
    <source>
        <dbReference type="EMBL" id="PWU47751.1"/>
    </source>
</evidence>
<dbReference type="SUPFAM" id="SSF81923">
    <property type="entry name" value="Double Clp-N motif"/>
    <property type="match status" value="1"/>
</dbReference>
<keyword evidence="1" id="KW-0677">Repeat</keyword>
<organism evidence="3 4">
    <name type="scientific">Micromonospora globispora</name>
    <dbReference type="NCBI Taxonomy" id="1450148"/>
    <lineage>
        <taxon>Bacteria</taxon>
        <taxon>Bacillati</taxon>
        <taxon>Actinomycetota</taxon>
        <taxon>Actinomycetes</taxon>
        <taxon>Micromonosporales</taxon>
        <taxon>Micromonosporaceae</taxon>
        <taxon>Micromonospora</taxon>
    </lineage>
</organism>
<dbReference type="OrthoDB" id="3628183at2"/>
<name>A0A317K4C6_9ACTN</name>
<comment type="caution">
    <text evidence="3">The sequence shown here is derived from an EMBL/GenBank/DDBJ whole genome shotgun (WGS) entry which is preliminary data.</text>
</comment>
<reference evidence="4" key="1">
    <citation type="submission" date="2018-05" db="EMBL/GenBank/DDBJ databases">
        <title>Micromonospora globispora sp. nov. and Micromonospora rugosa sp. nov., isolated from marine sediment.</title>
        <authorList>
            <person name="Carro L."/>
            <person name="Aysel V."/>
            <person name="Cetin D."/>
            <person name="Igual J.M."/>
            <person name="Klenk H.-P."/>
            <person name="Trujillo M.E."/>
            <person name="Sahin N."/>
        </authorList>
    </citation>
    <scope>NUCLEOTIDE SEQUENCE [LARGE SCALE GENOMIC DNA]</scope>
    <source>
        <strain evidence="4">S2904</strain>
    </source>
</reference>
<dbReference type="AlphaFoldDB" id="A0A317K4C6"/>
<dbReference type="Gene3D" id="1.10.1780.10">
    <property type="entry name" value="Clp, N-terminal domain"/>
    <property type="match status" value="1"/>
</dbReference>
<dbReference type="PROSITE" id="PS51903">
    <property type="entry name" value="CLP_R"/>
    <property type="match status" value="1"/>
</dbReference>
<dbReference type="Proteomes" id="UP000245683">
    <property type="component" value="Unassembled WGS sequence"/>
</dbReference>
<gene>
    <name evidence="3" type="ORF">DLJ46_13715</name>
</gene>
<keyword evidence="4" id="KW-1185">Reference proteome</keyword>
<dbReference type="EMBL" id="QGSV01000178">
    <property type="protein sequence ID" value="PWU47751.1"/>
    <property type="molecule type" value="Genomic_DNA"/>
</dbReference>
<sequence length="156" mass="16840">MFEHFAAGARVTVGAALEEARHRGDRRIGTEHLLLGVLHARELDSLAELGVDLARARAALESLDRAALAAVGVDVAGVERAPVPLSPKRTPFTSAARTTLRRTVGVVRQQGSRRIRSTHLLLALLDCELPDPVAEVFRELGVDRSTVRAHLQPHAA</sequence>
<accession>A0A317K4C6</accession>